<dbReference type="Proteomes" id="UP000586252">
    <property type="component" value="Unassembled WGS sequence"/>
</dbReference>
<comment type="caution">
    <text evidence="2">The sequence shown here is derived from an EMBL/GenBank/DDBJ whole genome shotgun (WGS) entry which is preliminary data.</text>
</comment>
<dbReference type="GeneID" id="45736608"/>
<evidence type="ECO:0000313" key="4">
    <source>
        <dbReference type="Proteomes" id="UP000586252"/>
    </source>
</evidence>
<evidence type="ECO:0000313" key="1">
    <source>
        <dbReference type="EMBL" id="NNA71652.1"/>
    </source>
</evidence>
<accession>A0A7Y1MAW0</accession>
<organism evidence="2 4">
    <name type="scientific">Pseudomonas lactis</name>
    <dbReference type="NCBI Taxonomy" id="1615674"/>
    <lineage>
        <taxon>Bacteria</taxon>
        <taxon>Pseudomonadati</taxon>
        <taxon>Pseudomonadota</taxon>
        <taxon>Gammaproteobacteria</taxon>
        <taxon>Pseudomonadales</taxon>
        <taxon>Pseudomonadaceae</taxon>
        <taxon>Pseudomonas</taxon>
    </lineage>
</organism>
<gene>
    <name evidence="1" type="ORF">HBO13_03225</name>
    <name evidence="2" type="ORF">HBO30_05920</name>
</gene>
<reference evidence="3 4" key="1">
    <citation type="journal article" date="2020" name="Front. Microbiol.">
        <title>Genetic Organization of the aprX-lipA2 Operon Affects the Proteolytic Potential of Pseudomonas Species in Milk.</title>
        <authorList>
            <person name="Maier C."/>
            <person name="Huptas C."/>
            <person name="von Neubeck M."/>
            <person name="Scherer S."/>
            <person name="Wenning M."/>
            <person name="Lucking G."/>
        </authorList>
    </citation>
    <scope>NUCLEOTIDE SEQUENCE [LARGE SCALE GENOMIC DNA]</scope>
    <source>
        <strain evidence="2 4">WS 5404</strain>
        <strain evidence="1 3">WS 5405</strain>
    </source>
</reference>
<protein>
    <submittedName>
        <fullName evidence="2">Uncharacterized protein</fullName>
    </submittedName>
</protein>
<dbReference type="RefSeq" id="WP_157255539.1">
    <property type="nucleotide sequence ID" value="NZ_JAAQYH010000002.1"/>
</dbReference>
<proteinExistence type="predicted"/>
<evidence type="ECO:0000313" key="3">
    <source>
        <dbReference type="Proteomes" id="UP000535954"/>
    </source>
</evidence>
<dbReference type="Proteomes" id="UP000535954">
    <property type="component" value="Unassembled WGS sequence"/>
</dbReference>
<evidence type="ECO:0000313" key="2">
    <source>
        <dbReference type="EMBL" id="NNA78252.1"/>
    </source>
</evidence>
<sequence>MLVNSDAETNQTASGEEQRFTHAELHLVKVFRQLSEEHRNDVLRFIDALLNAQ</sequence>
<name>A0A7Y1MAW0_9PSED</name>
<dbReference type="AlphaFoldDB" id="A0A7Y1MAW0"/>
<dbReference type="EMBL" id="JAAQYI010000003">
    <property type="protein sequence ID" value="NNA78252.1"/>
    <property type="molecule type" value="Genomic_DNA"/>
</dbReference>
<dbReference type="EMBL" id="JAAQYH010000002">
    <property type="protein sequence ID" value="NNA71652.1"/>
    <property type="molecule type" value="Genomic_DNA"/>
</dbReference>